<dbReference type="SUPFAM" id="SSF81324">
    <property type="entry name" value="Voltage-gated potassium channels"/>
    <property type="match status" value="2"/>
</dbReference>
<dbReference type="KEGG" id="aten:116296996"/>
<dbReference type="GO" id="GO:0015271">
    <property type="term" value="F:outward rectifier potassium channel activity"/>
    <property type="evidence" value="ECO:0007669"/>
    <property type="project" value="TreeGrafter"/>
</dbReference>
<name>A0A6P8I0D2_ACTTE</name>
<feature type="transmembrane region" description="Helical" evidence="9">
    <location>
        <begin position="69"/>
        <end position="90"/>
    </location>
</feature>
<proteinExistence type="inferred from homology"/>
<dbReference type="PRINTS" id="PR01333">
    <property type="entry name" value="2POREKCHANEL"/>
</dbReference>
<keyword evidence="4 9" id="KW-1133">Transmembrane helix</keyword>
<keyword evidence="2 8" id="KW-0813">Transport</keyword>
<organism evidence="11 12">
    <name type="scientific">Actinia tenebrosa</name>
    <name type="common">Australian red waratah sea anemone</name>
    <dbReference type="NCBI Taxonomy" id="6105"/>
    <lineage>
        <taxon>Eukaryota</taxon>
        <taxon>Metazoa</taxon>
        <taxon>Cnidaria</taxon>
        <taxon>Anthozoa</taxon>
        <taxon>Hexacorallia</taxon>
        <taxon>Actiniaria</taxon>
        <taxon>Actiniidae</taxon>
        <taxon>Actinia</taxon>
    </lineage>
</organism>
<gene>
    <name evidence="12" type="primary">LOC116296996</name>
</gene>
<evidence type="ECO:0000256" key="2">
    <source>
        <dbReference type="ARBA" id="ARBA00022448"/>
    </source>
</evidence>
<dbReference type="PANTHER" id="PTHR11003">
    <property type="entry name" value="POTASSIUM CHANNEL, SUBFAMILY K"/>
    <property type="match status" value="1"/>
</dbReference>
<accession>A0A6P8I0D2</accession>
<sequence length="298" mass="33659">MFCGYFFGGAAVFMLIEKGDTNYSHFNKTALMEELIRNVTNKYNISVDQFEDLTEEILKIASKKPNAPWNYFNSLSYVLHLLTTIGYGTITPKTKEGQIVTIFYGLFGIPLTLLTLKAMGSHYNETMMKIITAIEVKCLKRNHVKQMELKIVLFNLCITFIYLFLSALKSVSTDKYTYPQSVYVWFITMTTVGFGDFVPKVGADGTSFYNILLGLCFMSGTIDAMVSYQEKKDGVSKPSRWSCLSCCNRKSSSLQIQSASNNTSNQTSIELKGEELVHPNNKQTQTPGIFNHFAQYDD</sequence>
<evidence type="ECO:0000256" key="1">
    <source>
        <dbReference type="ARBA" id="ARBA00004141"/>
    </source>
</evidence>
<evidence type="ECO:0000256" key="3">
    <source>
        <dbReference type="ARBA" id="ARBA00022692"/>
    </source>
</evidence>
<feature type="transmembrane region" description="Helical" evidence="9">
    <location>
        <begin position="102"/>
        <end position="120"/>
    </location>
</feature>
<dbReference type="OrthoDB" id="297496at2759"/>
<comment type="subcellular location">
    <subcellularLocation>
        <location evidence="1">Membrane</location>
        <topology evidence="1">Multi-pass membrane protein</topology>
    </subcellularLocation>
</comment>
<dbReference type="InterPro" id="IPR013099">
    <property type="entry name" value="K_chnl_dom"/>
</dbReference>
<dbReference type="GeneID" id="116296996"/>
<evidence type="ECO:0000313" key="12">
    <source>
        <dbReference type="RefSeq" id="XP_031560986.1"/>
    </source>
</evidence>
<feature type="transmembrane region" description="Helical" evidence="9">
    <location>
        <begin position="149"/>
        <end position="168"/>
    </location>
</feature>
<keyword evidence="3 8" id="KW-0812">Transmembrane</keyword>
<dbReference type="GO" id="GO:0022841">
    <property type="term" value="F:potassium ion leak channel activity"/>
    <property type="evidence" value="ECO:0007669"/>
    <property type="project" value="TreeGrafter"/>
</dbReference>
<evidence type="ECO:0000256" key="8">
    <source>
        <dbReference type="RuleBase" id="RU003857"/>
    </source>
</evidence>
<protein>
    <submittedName>
        <fullName evidence="12">Potassium channel subfamily K member 15-like</fullName>
    </submittedName>
</protein>
<dbReference type="RefSeq" id="XP_031560986.1">
    <property type="nucleotide sequence ID" value="XM_031705126.1"/>
</dbReference>
<evidence type="ECO:0000256" key="9">
    <source>
        <dbReference type="SAM" id="Phobius"/>
    </source>
</evidence>
<reference evidence="12" key="1">
    <citation type="submission" date="2025-08" db="UniProtKB">
        <authorList>
            <consortium name="RefSeq"/>
        </authorList>
    </citation>
    <scope>IDENTIFICATION</scope>
    <source>
        <tissue evidence="12">Tentacle</tissue>
    </source>
</reference>
<comment type="similarity">
    <text evidence="8">Belongs to the two pore domain potassium channel (TC 1.A.1.8) family.</text>
</comment>
<evidence type="ECO:0000256" key="7">
    <source>
        <dbReference type="ARBA" id="ARBA00023303"/>
    </source>
</evidence>
<keyword evidence="7 8" id="KW-0407">Ion channel</keyword>
<dbReference type="GO" id="GO:0030322">
    <property type="term" value="P:stabilization of membrane potential"/>
    <property type="evidence" value="ECO:0007669"/>
    <property type="project" value="TreeGrafter"/>
</dbReference>
<dbReference type="InterPro" id="IPR003280">
    <property type="entry name" value="2pore_dom_K_chnl"/>
</dbReference>
<dbReference type="PANTHER" id="PTHR11003:SF345">
    <property type="entry name" value="TWIK FAMILY OF POTASSIUM CHANNELS PROTEIN 18"/>
    <property type="match status" value="1"/>
</dbReference>
<evidence type="ECO:0000313" key="11">
    <source>
        <dbReference type="Proteomes" id="UP000515163"/>
    </source>
</evidence>
<feature type="transmembrane region" description="Helical" evidence="9">
    <location>
        <begin position="208"/>
        <end position="228"/>
    </location>
</feature>
<evidence type="ECO:0000259" key="10">
    <source>
        <dbReference type="Pfam" id="PF07885"/>
    </source>
</evidence>
<keyword evidence="5 8" id="KW-0406">Ion transport</keyword>
<dbReference type="GO" id="GO:0005886">
    <property type="term" value="C:plasma membrane"/>
    <property type="evidence" value="ECO:0007669"/>
    <property type="project" value="TreeGrafter"/>
</dbReference>
<dbReference type="Pfam" id="PF07885">
    <property type="entry name" value="Ion_trans_2"/>
    <property type="match status" value="2"/>
</dbReference>
<keyword evidence="6 9" id="KW-0472">Membrane</keyword>
<dbReference type="InParanoid" id="A0A6P8I0D2"/>
<feature type="domain" description="Potassium channel" evidence="10">
    <location>
        <begin position="157"/>
        <end position="228"/>
    </location>
</feature>
<dbReference type="Proteomes" id="UP000515163">
    <property type="component" value="Unplaced"/>
</dbReference>
<evidence type="ECO:0000256" key="4">
    <source>
        <dbReference type="ARBA" id="ARBA00022989"/>
    </source>
</evidence>
<keyword evidence="11" id="KW-1185">Reference proteome</keyword>
<evidence type="ECO:0000256" key="5">
    <source>
        <dbReference type="ARBA" id="ARBA00023065"/>
    </source>
</evidence>
<dbReference type="AlphaFoldDB" id="A0A6P8I0D2"/>
<evidence type="ECO:0000256" key="6">
    <source>
        <dbReference type="ARBA" id="ARBA00023136"/>
    </source>
</evidence>
<feature type="domain" description="Potassium channel" evidence="10">
    <location>
        <begin position="66"/>
        <end position="121"/>
    </location>
</feature>
<dbReference type="Gene3D" id="1.10.287.70">
    <property type="match status" value="1"/>
</dbReference>